<keyword evidence="3" id="KW-1185">Reference proteome</keyword>
<dbReference type="STRING" id="35608.A0A2U1MKH9"/>
<dbReference type="EMBL" id="PKPP01005035">
    <property type="protein sequence ID" value="PWA61724.1"/>
    <property type="molecule type" value="Genomic_DNA"/>
</dbReference>
<dbReference type="GO" id="GO:0016491">
    <property type="term" value="F:oxidoreductase activity"/>
    <property type="evidence" value="ECO:0007669"/>
    <property type="project" value="InterPro"/>
</dbReference>
<dbReference type="InterPro" id="IPR017938">
    <property type="entry name" value="Riboflavin_synthase-like_b-brl"/>
</dbReference>
<comment type="caution">
    <text evidence="2">The sequence shown here is derived from an EMBL/GenBank/DDBJ whole genome shotgun (WGS) entry which is preliminary data.</text>
</comment>
<name>A0A2U1MKH9_ARTAN</name>
<feature type="domain" description="DUF632" evidence="1">
    <location>
        <begin position="1"/>
        <end position="50"/>
    </location>
</feature>
<dbReference type="AlphaFoldDB" id="A0A2U1MKH9"/>
<dbReference type="Pfam" id="PF04782">
    <property type="entry name" value="DUF632"/>
    <property type="match status" value="1"/>
</dbReference>
<sequence>MRVMTCNRLIKGLPDADDRKEYFDSEENETHAAVLDKMLAWEKKLYNKVKLFTFTLLDMERDHVSVYYENLSEVVDEAVRLVGLLVDIYFSAHVDNEDGTPIGGASLSPPFPSCTLRDALARYADVLSSPKKVYF</sequence>
<evidence type="ECO:0000313" key="2">
    <source>
        <dbReference type="EMBL" id="PWA61724.1"/>
    </source>
</evidence>
<dbReference type="OrthoDB" id="1724016at2759"/>
<organism evidence="2 3">
    <name type="scientific">Artemisia annua</name>
    <name type="common">Sweet wormwood</name>
    <dbReference type="NCBI Taxonomy" id="35608"/>
    <lineage>
        <taxon>Eukaryota</taxon>
        <taxon>Viridiplantae</taxon>
        <taxon>Streptophyta</taxon>
        <taxon>Embryophyta</taxon>
        <taxon>Tracheophyta</taxon>
        <taxon>Spermatophyta</taxon>
        <taxon>Magnoliopsida</taxon>
        <taxon>eudicotyledons</taxon>
        <taxon>Gunneridae</taxon>
        <taxon>Pentapetalae</taxon>
        <taxon>asterids</taxon>
        <taxon>campanulids</taxon>
        <taxon>Asterales</taxon>
        <taxon>Asteraceae</taxon>
        <taxon>Asteroideae</taxon>
        <taxon>Anthemideae</taxon>
        <taxon>Artemisiinae</taxon>
        <taxon>Artemisia</taxon>
    </lineage>
</organism>
<evidence type="ECO:0000313" key="3">
    <source>
        <dbReference type="Proteomes" id="UP000245207"/>
    </source>
</evidence>
<gene>
    <name evidence="2" type="ORF">CTI12_AA370900</name>
</gene>
<dbReference type="InterPro" id="IPR006867">
    <property type="entry name" value="DUF632"/>
</dbReference>
<dbReference type="Proteomes" id="UP000245207">
    <property type="component" value="Unassembled WGS sequence"/>
</dbReference>
<dbReference type="InterPro" id="IPR023173">
    <property type="entry name" value="NADPH_Cyt_P450_Rdtase_alpha"/>
</dbReference>
<reference evidence="2 3" key="1">
    <citation type="journal article" date="2018" name="Mol. Plant">
        <title>The genome of Artemisia annua provides insight into the evolution of Asteraceae family and artemisinin biosynthesis.</title>
        <authorList>
            <person name="Shen Q."/>
            <person name="Zhang L."/>
            <person name="Liao Z."/>
            <person name="Wang S."/>
            <person name="Yan T."/>
            <person name="Shi P."/>
            <person name="Liu M."/>
            <person name="Fu X."/>
            <person name="Pan Q."/>
            <person name="Wang Y."/>
            <person name="Lv Z."/>
            <person name="Lu X."/>
            <person name="Zhang F."/>
            <person name="Jiang W."/>
            <person name="Ma Y."/>
            <person name="Chen M."/>
            <person name="Hao X."/>
            <person name="Li L."/>
            <person name="Tang Y."/>
            <person name="Lv G."/>
            <person name="Zhou Y."/>
            <person name="Sun X."/>
            <person name="Brodelius P.E."/>
            <person name="Rose J.K.C."/>
            <person name="Tang K."/>
        </authorList>
    </citation>
    <scope>NUCLEOTIDE SEQUENCE [LARGE SCALE GENOMIC DNA]</scope>
    <source>
        <strain evidence="3">cv. Huhao1</strain>
        <tissue evidence="2">Leaf</tissue>
    </source>
</reference>
<accession>A0A2U1MKH9</accession>
<dbReference type="SUPFAM" id="SSF63380">
    <property type="entry name" value="Riboflavin synthase domain-like"/>
    <property type="match status" value="1"/>
</dbReference>
<proteinExistence type="predicted"/>
<dbReference type="Gene3D" id="1.20.990.10">
    <property type="entry name" value="NADPH-cytochrome p450 Reductase, Chain A, domain 3"/>
    <property type="match status" value="1"/>
</dbReference>
<protein>
    <submittedName>
        <fullName evidence="2">NADPH cytochrome P450 reductase</fullName>
    </submittedName>
</protein>
<evidence type="ECO:0000259" key="1">
    <source>
        <dbReference type="Pfam" id="PF04782"/>
    </source>
</evidence>